<dbReference type="PANTHER" id="PTHR42781:SF4">
    <property type="entry name" value="SPERMIDINE_PUTRESCINE IMPORT ATP-BINDING PROTEIN POTA"/>
    <property type="match status" value="1"/>
</dbReference>
<feature type="domain" description="ABC transporter" evidence="4">
    <location>
        <begin position="22"/>
        <end position="256"/>
    </location>
</feature>
<accession>A0A6V8LKB5</accession>
<evidence type="ECO:0000256" key="2">
    <source>
        <dbReference type="ARBA" id="ARBA00022741"/>
    </source>
</evidence>
<gene>
    <name evidence="5" type="ORF">Prum_090230</name>
</gene>
<dbReference type="GO" id="GO:0043190">
    <property type="term" value="C:ATP-binding cassette (ABC) transporter complex"/>
    <property type="evidence" value="ECO:0007669"/>
    <property type="project" value="InterPro"/>
</dbReference>
<keyword evidence="6" id="KW-1185">Reference proteome</keyword>
<evidence type="ECO:0000313" key="6">
    <source>
        <dbReference type="Proteomes" id="UP000482960"/>
    </source>
</evidence>
<dbReference type="EMBL" id="BLPG01000001">
    <property type="protein sequence ID" value="GFJ95381.1"/>
    <property type="molecule type" value="Genomic_DNA"/>
</dbReference>
<sequence length="376" mass="40557">MTTAMTESTATGIRAAAHSGRLQLDGLTKSFASRSGAVTAVDSVTLDVAPGEFITLLGPSGCGKTTTLRMVAGFEEATAGHIRLDGQVIDAIPPQRRPMAMVFQSYALFPHLTVAGNIGYGLRLLRRSRDEIATSMRMALTSMNLVGLEDRSPHELSGGQQQRVALARALVVQPKVLLFDEPLSNLDAKLRGAMRAEIRRIQRMFGITSIYVTHDQDEAMSMSDRIVVMNRGRVEQVATPGEIYLRPASVFVADFIGRANFIEVMVERVHGSTAVVHTLGQRLEVAAHQDAAAGGDAYLMMRPETIALVPVTDGGTGIGVVLRSTFHGPTIDYEVETTSGTITVTEPGRDPRQLLVEGTNVDITIDQERAYLLAGE</sequence>
<dbReference type="InterPro" id="IPR013611">
    <property type="entry name" value="Transp-assoc_OB_typ2"/>
</dbReference>
<dbReference type="Pfam" id="PF00005">
    <property type="entry name" value="ABC_tran"/>
    <property type="match status" value="1"/>
</dbReference>
<dbReference type="Proteomes" id="UP000482960">
    <property type="component" value="Unassembled WGS sequence"/>
</dbReference>
<dbReference type="SUPFAM" id="SSF50331">
    <property type="entry name" value="MOP-like"/>
    <property type="match status" value="1"/>
</dbReference>
<protein>
    <submittedName>
        <fullName evidence="5">ABC transporter ATP-binding protein</fullName>
    </submittedName>
</protein>
<dbReference type="InterPro" id="IPR008995">
    <property type="entry name" value="Mo/tungstate-bd_C_term_dom"/>
</dbReference>
<dbReference type="InterPro" id="IPR003593">
    <property type="entry name" value="AAA+_ATPase"/>
</dbReference>
<dbReference type="InterPro" id="IPR017871">
    <property type="entry name" value="ABC_transporter-like_CS"/>
</dbReference>
<keyword evidence="3 5" id="KW-0067">ATP-binding</keyword>
<evidence type="ECO:0000313" key="5">
    <source>
        <dbReference type="EMBL" id="GFJ95381.1"/>
    </source>
</evidence>
<evidence type="ECO:0000256" key="3">
    <source>
        <dbReference type="ARBA" id="ARBA00022840"/>
    </source>
</evidence>
<keyword evidence="1" id="KW-0813">Transport</keyword>
<dbReference type="InterPro" id="IPR003439">
    <property type="entry name" value="ABC_transporter-like_ATP-bd"/>
</dbReference>
<name>A0A6V8LKB5_9ACTN</name>
<dbReference type="Pfam" id="PF08402">
    <property type="entry name" value="TOBE_2"/>
    <property type="match status" value="1"/>
</dbReference>
<dbReference type="Gene3D" id="2.40.50.100">
    <property type="match status" value="1"/>
</dbReference>
<dbReference type="PROSITE" id="PS50893">
    <property type="entry name" value="ABC_TRANSPORTER_2"/>
    <property type="match status" value="1"/>
</dbReference>
<dbReference type="FunFam" id="3.40.50.300:FF:000042">
    <property type="entry name" value="Maltose/maltodextrin ABC transporter, ATP-binding protein"/>
    <property type="match status" value="1"/>
</dbReference>
<dbReference type="AlphaFoldDB" id="A0A6V8LKB5"/>
<organism evidence="5 6">
    <name type="scientific">Phytohabitans rumicis</name>
    <dbReference type="NCBI Taxonomy" id="1076125"/>
    <lineage>
        <taxon>Bacteria</taxon>
        <taxon>Bacillati</taxon>
        <taxon>Actinomycetota</taxon>
        <taxon>Actinomycetes</taxon>
        <taxon>Micromonosporales</taxon>
        <taxon>Micromonosporaceae</taxon>
    </lineage>
</organism>
<dbReference type="InterPro" id="IPR050093">
    <property type="entry name" value="ABC_SmlMolc_Importer"/>
</dbReference>
<dbReference type="RefSeq" id="WP_218577636.1">
    <property type="nucleotide sequence ID" value="NZ_BAABJB010000012.1"/>
</dbReference>
<evidence type="ECO:0000256" key="1">
    <source>
        <dbReference type="ARBA" id="ARBA00022448"/>
    </source>
</evidence>
<reference evidence="5 6" key="2">
    <citation type="submission" date="2020-03" db="EMBL/GenBank/DDBJ databases">
        <authorList>
            <person name="Ichikawa N."/>
            <person name="Kimura A."/>
            <person name="Kitahashi Y."/>
            <person name="Uohara A."/>
        </authorList>
    </citation>
    <scope>NUCLEOTIDE SEQUENCE [LARGE SCALE GENOMIC DNA]</scope>
    <source>
        <strain evidence="5 6">NBRC 108638</strain>
    </source>
</reference>
<dbReference type="GO" id="GO:0140359">
    <property type="term" value="F:ABC-type transporter activity"/>
    <property type="evidence" value="ECO:0007669"/>
    <property type="project" value="UniProtKB-ARBA"/>
</dbReference>
<dbReference type="GO" id="GO:0005524">
    <property type="term" value="F:ATP binding"/>
    <property type="evidence" value="ECO:0007669"/>
    <property type="project" value="UniProtKB-KW"/>
</dbReference>
<dbReference type="GO" id="GO:0016887">
    <property type="term" value="F:ATP hydrolysis activity"/>
    <property type="evidence" value="ECO:0007669"/>
    <property type="project" value="InterPro"/>
</dbReference>
<proteinExistence type="predicted"/>
<evidence type="ECO:0000259" key="4">
    <source>
        <dbReference type="PROSITE" id="PS50893"/>
    </source>
</evidence>
<dbReference type="SUPFAM" id="SSF52540">
    <property type="entry name" value="P-loop containing nucleoside triphosphate hydrolases"/>
    <property type="match status" value="1"/>
</dbReference>
<comment type="caution">
    <text evidence="5">The sequence shown here is derived from an EMBL/GenBank/DDBJ whole genome shotgun (WGS) entry which is preliminary data.</text>
</comment>
<dbReference type="PANTHER" id="PTHR42781">
    <property type="entry name" value="SPERMIDINE/PUTRESCINE IMPORT ATP-BINDING PROTEIN POTA"/>
    <property type="match status" value="1"/>
</dbReference>
<reference evidence="5 6" key="1">
    <citation type="submission" date="2020-03" db="EMBL/GenBank/DDBJ databases">
        <title>Whole genome shotgun sequence of Phytohabitans rumicis NBRC 108638.</title>
        <authorList>
            <person name="Komaki H."/>
            <person name="Tamura T."/>
        </authorList>
    </citation>
    <scope>NUCLEOTIDE SEQUENCE [LARGE SCALE GENOMIC DNA]</scope>
    <source>
        <strain evidence="5 6">NBRC 108638</strain>
    </source>
</reference>
<dbReference type="SMART" id="SM00382">
    <property type="entry name" value="AAA"/>
    <property type="match status" value="1"/>
</dbReference>
<keyword evidence="2" id="KW-0547">Nucleotide-binding</keyword>
<dbReference type="PROSITE" id="PS00211">
    <property type="entry name" value="ABC_TRANSPORTER_1"/>
    <property type="match status" value="1"/>
</dbReference>
<dbReference type="Gene3D" id="3.40.50.300">
    <property type="entry name" value="P-loop containing nucleotide triphosphate hydrolases"/>
    <property type="match status" value="1"/>
</dbReference>
<dbReference type="InterPro" id="IPR027417">
    <property type="entry name" value="P-loop_NTPase"/>
</dbReference>